<dbReference type="OrthoDB" id="8740261at2"/>
<dbReference type="InterPro" id="IPR025857">
    <property type="entry name" value="MacB_PCD"/>
</dbReference>
<dbReference type="HOGENOM" id="CLU_051629_0_0_10"/>
<dbReference type="PANTHER" id="PTHR30572">
    <property type="entry name" value="MEMBRANE COMPONENT OF TRANSPORTER-RELATED"/>
    <property type="match status" value="1"/>
</dbReference>
<dbReference type="eggNOG" id="COG0577">
    <property type="taxonomic scope" value="Bacteria"/>
</dbReference>
<sequence>MLTNYIKIAWKVLLRHPFYTFITLFGISLTLTVLMVLTSFIDHLVGSHYPEANRDRSLYLLHMSMRDSMDQSGSNSDLSYKFLKKHALSLQTPENVALVSAWAWANAYVGDKRIRLKTKFSDAAFWDVTQFTFLEGKPYSAQNVGNGDMVAVISDAFRDDYFGLDEPAVGKTIEVDNTRYRVSGVVKSVPITRLFTAAEVYLPYTVPKSNYQRGDYLGSFNAIILAKNKSDFPAIQAEYKASVGRIPKPFQDGWLKVFHLHTDALPYVDTFLSNFPTGPDSTILYTVIGLIMFLFMLLPAINLINLNVGRSMERASEIGVRKAFGAPVRVLLGQFVIENVFITLLGGLIALTLSGLTIMLINQSGWIAHSDLTVNLSVLGISLLICLLFGVVSGVVPAWRMAKLSIADALKN</sequence>
<dbReference type="RefSeq" id="WP_015332531.1">
    <property type="nucleotide sequence ID" value="NC_020054.1"/>
</dbReference>
<keyword evidence="10" id="KW-1185">Reference proteome</keyword>
<dbReference type="Pfam" id="PF12704">
    <property type="entry name" value="MacB_PCD"/>
    <property type="match status" value="1"/>
</dbReference>
<feature type="transmembrane region" description="Helical" evidence="6">
    <location>
        <begin position="21"/>
        <end position="41"/>
    </location>
</feature>
<reference evidence="9 10" key="1">
    <citation type="journal article" date="2012" name="J. Bacteriol.">
        <title>Genome Sequence of Fibrella aestuarina BUZ 2T, a Filamentous Marine Bacterium.</title>
        <authorList>
            <person name="Filippini M."/>
            <person name="Qi W."/>
            <person name="Blom J."/>
            <person name="Goesmann A."/>
            <person name="Smits T.H."/>
            <person name="Bagheri H.C."/>
        </authorList>
    </citation>
    <scope>NUCLEOTIDE SEQUENCE [LARGE SCALE GENOMIC DNA]</scope>
    <source>
        <strain evidence="10">BUZ 2T</strain>
    </source>
</reference>
<dbReference type="EMBL" id="HE796683">
    <property type="protein sequence ID" value="CCH01432.1"/>
    <property type="molecule type" value="Genomic_DNA"/>
</dbReference>
<dbReference type="Proteomes" id="UP000011058">
    <property type="component" value="Chromosome"/>
</dbReference>
<dbReference type="InterPro" id="IPR050250">
    <property type="entry name" value="Macrolide_Exporter_MacB"/>
</dbReference>
<dbReference type="PATRIC" id="fig|1166018.3.peg.5201"/>
<organism evidence="9 10">
    <name type="scientific">Fibrella aestuarina BUZ 2</name>
    <dbReference type="NCBI Taxonomy" id="1166018"/>
    <lineage>
        <taxon>Bacteria</taxon>
        <taxon>Pseudomonadati</taxon>
        <taxon>Bacteroidota</taxon>
        <taxon>Cytophagia</taxon>
        <taxon>Cytophagales</taxon>
        <taxon>Spirosomataceae</taxon>
        <taxon>Fibrella</taxon>
    </lineage>
</organism>
<evidence type="ECO:0000256" key="3">
    <source>
        <dbReference type="ARBA" id="ARBA00022692"/>
    </source>
</evidence>
<feature type="domain" description="ABC3 transporter permease C-terminal" evidence="7">
    <location>
        <begin position="290"/>
        <end position="405"/>
    </location>
</feature>
<dbReference type="InterPro" id="IPR003838">
    <property type="entry name" value="ABC3_permease_C"/>
</dbReference>
<evidence type="ECO:0000313" key="9">
    <source>
        <dbReference type="EMBL" id="CCH01432.1"/>
    </source>
</evidence>
<evidence type="ECO:0000313" key="10">
    <source>
        <dbReference type="Proteomes" id="UP000011058"/>
    </source>
</evidence>
<feature type="transmembrane region" description="Helical" evidence="6">
    <location>
        <begin position="339"/>
        <end position="361"/>
    </location>
</feature>
<name>I0KBC9_9BACT</name>
<comment type="subcellular location">
    <subcellularLocation>
        <location evidence="1">Cell membrane</location>
        <topology evidence="1">Multi-pass membrane protein</topology>
    </subcellularLocation>
</comment>
<accession>I0KBC9</accession>
<evidence type="ECO:0000256" key="6">
    <source>
        <dbReference type="SAM" id="Phobius"/>
    </source>
</evidence>
<keyword evidence="5 6" id="KW-0472">Membrane</keyword>
<dbReference type="GO" id="GO:0005886">
    <property type="term" value="C:plasma membrane"/>
    <property type="evidence" value="ECO:0007669"/>
    <property type="project" value="UniProtKB-SubCell"/>
</dbReference>
<keyword evidence="3 6" id="KW-0812">Transmembrane</keyword>
<evidence type="ECO:0000256" key="4">
    <source>
        <dbReference type="ARBA" id="ARBA00022989"/>
    </source>
</evidence>
<feature type="domain" description="MacB-like periplasmic core" evidence="8">
    <location>
        <begin position="20"/>
        <end position="239"/>
    </location>
</feature>
<protein>
    <submittedName>
        <fullName evidence="9">Putative ABC transporter permease yknZ</fullName>
    </submittedName>
</protein>
<dbReference type="STRING" id="1166018.FAES_3424"/>
<proteinExistence type="predicted"/>
<evidence type="ECO:0000256" key="5">
    <source>
        <dbReference type="ARBA" id="ARBA00023136"/>
    </source>
</evidence>
<keyword evidence="2" id="KW-1003">Cell membrane</keyword>
<evidence type="ECO:0000259" key="8">
    <source>
        <dbReference type="Pfam" id="PF12704"/>
    </source>
</evidence>
<feature type="transmembrane region" description="Helical" evidence="6">
    <location>
        <begin position="373"/>
        <end position="396"/>
    </location>
</feature>
<dbReference type="AlphaFoldDB" id="I0KBC9"/>
<keyword evidence="4 6" id="KW-1133">Transmembrane helix</keyword>
<evidence type="ECO:0000256" key="2">
    <source>
        <dbReference type="ARBA" id="ARBA00022475"/>
    </source>
</evidence>
<dbReference type="GO" id="GO:0022857">
    <property type="term" value="F:transmembrane transporter activity"/>
    <property type="evidence" value="ECO:0007669"/>
    <property type="project" value="TreeGrafter"/>
</dbReference>
<dbReference type="KEGG" id="fae:FAES_3424"/>
<dbReference type="Pfam" id="PF02687">
    <property type="entry name" value="FtsX"/>
    <property type="match status" value="1"/>
</dbReference>
<dbReference type="PANTHER" id="PTHR30572:SF18">
    <property type="entry name" value="ABC-TYPE MACROLIDE FAMILY EXPORT SYSTEM PERMEASE COMPONENT 2"/>
    <property type="match status" value="1"/>
</dbReference>
<feature type="transmembrane region" description="Helical" evidence="6">
    <location>
        <begin position="283"/>
        <end position="304"/>
    </location>
</feature>
<gene>
    <name evidence="9" type="ORF">FAES_3424</name>
</gene>
<evidence type="ECO:0000256" key="1">
    <source>
        <dbReference type="ARBA" id="ARBA00004651"/>
    </source>
</evidence>
<evidence type="ECO:0000259" key="7">
    <source>
        <dbReference type="Pfam" id="PF02687"/>
    </source>
</evidence>